<protein>
    <recommendedName>
        <fullName evidence="5">Sushi domain-containing protein</fullName>
    </recommendedName>
</protein>
<dbReference type="InterPro" id="IPR035976">
    <property type="entry name" value="Sushi/SCR/CCP_sf"/>
</dbReference>
<dbReference type="EMBL" id="CAXAMN010000570">
    <property type="protein sequence ID" value="CAK8989570.1"/>
    <property type="molecule type" value="Genomic_DNA"/>
</dbReference>
<proteinExistence type="predicted"/>
<evidence type="ECO:0000313" key="7">
    <source>
        <dbReference type="Proteomes" id="UP001642484"/>
    </source>
</evidence>
<keyword evidence="4" id="KW-0325">Glycoprotein</keyword>
<dbReference type="PROSITE" id="PS50923">
    <property type="entry name" value="SUSHI"/>
    <property type="match status" value="1"/>
</dbReference>
<sequence length="466" mass="47777">MKFEALDASRSNFHLNGLVKGNRVREDLPVVEPAACADPDFGEGASSTCRNRSMGEECWAYCLPGFSGILIAGTLCNRGDGVRTGETCLATCTEAADAPTADVLILTPIPTSLGFPIHRQTGSPYHNACGWTVGYDYSAGWAAETFTCLPTGSVTGQSPTCFLAFCRSWMENPRGRTPRTGLRYQDTCDVGCGQGYTLSGSSSRRQCEADGSFSGGLPTCVGNPCNMGLPNNPTVNASGCNGLTTGESCEVTCLPGFLLGNSSLTCHPSGYLLGVVPTCTPSPCPDIALPASLQSTCSGSTYGSKCAVMCAPGLVGGETHETLLGPGGRGETCLQNCAFGYSTSAASAALWTCHEDGSASGSPATCQAIACPSVTMSDGLAHTCDGIGFGAACFAFCDAGYESTGARSESWQCTGSSAGPTVPGAMEMQGVGLRGLALSCSPLPCIFNLPLGAQYAHNCSNVTTGR</sequence>
<keyword evidence="7" id="KW-1185">Reference proteome</keyword>
<evidence type="ECO:0000256" key="3">
    <source>
        <dbReference type="ARBA" id="ARBA00023157"/>
    </source>
</evidence>
<dbReference type="Pfam" id="PF00084">
    <property type="entry name" value="Sushi"/>
    <property type="match status" value="1"/>
</dbReference>
<keyword evidence="2" id="KW-0677">Repeat</keyword>
<dbReference type="SUPFAM" id="SSF57535">
    <property type="entry name" value="Complement control module/SCR domain"/>
    <property type="match status" value="2"/>
</dbReference>
<keyword evidence="1" id="KW-0768">Sushi</keyword>
<dbReference type="InterPro" id="IPR000436">
    <property type="entry name" value="Sushi_SCR_CCP_dom"/>
</dbReference>
<comment type="caution">
    <text evidence="6">The sequence shown here is derived from an EMBL/GenBank/DDBJ whole genome shotgun (WGS) entry which is preliminary data.</text>
</comment>
<evidence type="ECO:0000256" key="4">
    <source>
        <dbReference type="ARBA" id="ARBA00023180"/>
    </source>
</evidence>
<evidence type="ECO:0000313" key="6">
    <source>
        <dbReference type="EMBL" id="CAK8989570.1"/>
    </source>
</evidence>
<evidence type="ECO:0000256" key="1">
    <source>
        <dbReference type="ARBA" id="ARBA00022659"/>
    </source>
</evidence>
<dbReference type="SMART" id="SM00032">
    <property type="entry name" value="CCP"/>
    <property type="match status" value="2"/>
</dbReference>
<feature type="domain" description="Sushi" evidence="5">
    <location>
        <begin position="218"/>
        <end position="281"/>
    </location>
</feature>
<dbReference type="InterPro" id="IPR050350">
    <property type="entry name" value="Compl-Cell_Adhes-Reg"/>
</dbReference>
<gene>
    <name evidence="6" type="ORF">CCMP2556_LOCUS1718</name>
</gene>
<dbReference type="CDD" id="cd00033">
    <property type="entry name" value="CCP"/>
    <property type="match status" value="1"/>
</dbReference>
<dbReference type="Gene3D" id="2.10.70.10">
    <property type="entry name" value="Complement Module, domain 1"/>
    <property type="match status" value="1"/>
</dbReference>
<dbReference type="PANTHER" id="PTHR19325:SF560">
    <property type="entry name" value="SUSHI, VON WILLEBRAND FACTOR TYPE A, EGF AND PENTRAXIN DOMAIN-CONTAINING PROTEIN 1"/>
    <property type="match status" value="1"/>
</dbReference>
<name>A0ABP0HL43_9DINO</name>
<organism evidence="6 7">
    <name type="scientific">Durusdinium trenchii</name>
    <dbReference type="NCBI Taxonomy" id="1381693"/>
    <lineage>
        <taxon>Eukaryota</taxon>
        <taxon>Sar</taxon>
        <taxon>Alveolata</taxon>
        <taxon>Dinophyceae</taxon>
        <taxon>Suessiales</taxon>
        <taxon>Symbiodiniaceae</taxon>
        <taxon>Durusdinium</taxon>
    </lineage>
</organism>
<keyword evidence="3" id="KW-1015">Disulfide bond</keyword>
<accession>A0ABP0HL43</accession>
<dbReference type="PANTHER" id="PTHR19325">
    <property type="entry name" value="COMPLEMENT COMPONENT-RELATED SUSHI DOMAIN-CONTAINING"/>
    <property type="match status" value="1"/>
</dbReference>
<evidence type="ECO:0000259" key="5">
    <source>
        <dbReference type="PROSITE" id="PS50923"/>
    </source>
</evidence>
<dbReference type="Proteomes" id="UP001642484">
    <property type="component" value="Unassembled WGS sequence"/>
</dbReference>
<reference evidence="6 7" key="1">
    <citation type="submission" date="2024-02" db="EMBL/GenBank/DDBJ databases">
        <authorList>
            <person name="Chen Y."/>
            <person name="Shah S."/>
            <person name="Dougan E. K."/>
            <person name="Thang M."/>
            <person name="Chan C."/>
        </authorList>
    </citation>
    <scope>NUCLEOTIDE SEQUENCE [LARGE SCALE GENOMIC DNA]</scope>
</reference>
<evidence type="ECO:0000256" key="2">
    <source>
        <dbReference type="ARBA" id="ARBA00022737"/>
    </source>
</evidence>